<dbReference type="InterPro" id="IPR019372">
    <property type="entry name" value="LHFPL"/>
</dbReference>
<keyword evidence="3 5" id="KW-1133">Transmembrane helix</keyword>
<gene>
    <name evidence="7" type="ORF">TcWFU_005495</name>
</gene>
<evidence type="ECO:0000256" key="5">
    <source>
        <dbReference type="SAM" id="Phobius"/>
    </source>
</evidence>
<comment type="subcellular location">
    <subcellularLocation>
        <location evidence="1">Membrane</location>
        <topology evidence="1">Multi-pass membrane protein</topology>
    </subcellularLocation>
</comment>
<dbReference type="Gene3D" id="1.20.140.150">
    <property type="match status" value="1"/>
</dbReference>
<dbReference type="PANTHER" id="PTHR12489:SF1">
    <property type="entry name" value="LP10272P"/>
    <property type="match status" value="1"/>
</dbReference>
<dbReference type="Proteomes" id="UP001651158">
    <property type="component" value="Unassembled WGS sequence"/>
</dbReference>
<protein>
    <submittedName>
        <fullName evidence="7">LHFPL tetraspan subfamily member 6 protein</fullName>
    </submittedName>
</protein>
<sequence length="256" mass="28561">MPPQWQVVCLLLIWSLLTILAAGICSASCLLPFWIAGSVDLPVTGGRVISSVSHLGLFRRCGYPTYESNGDVGWTQGCGYYPTMEGVPHWVWRVALVLLIIAACLLVFLAFFVICAGACTSLLRRSLKLSRACSYVYLVAGVCCKDWTSGWYSNLGTQVNQLEELLQQSSFSKYIVRQSSSRSVKRKRAETNVRWNVYGDLDWPNCATFQISPPDVNFHLPLRTLEEKSLFGLSSAPRRRQLRGSPATPLTNRQNC</sequence>
<accession>A0ABR4Q6M6</accession>
<keyword evidence="6" id="KW-0732">Signal</keyword>
<reference evidence="7 8" key="1">
    <citation type="journal article" date="2022" name="Front. Cell. Infect. Microbiol.">
        <title>The Genomes of Two Strains of Taenia crassiceps the Animal Model for the Study of Human Cysticercosis.</title>
        <authorList>
            <person name="Bobes R.J."/>
            <person name="Estrada K."/>
            <person name="Rios-Valencia D.G."/>
            <person name="Calderon-Gallegos A."/>
            <person name="de la Torre P."/>
            <person name="Carrero J.C."/>
            <person name="Sanchez-Flores A."/>
            <person name="Laclette J.P."/>
        </authorList>
    </citation>
    <scope>NUCLEOTIDE SEQUENCE [LARGE SCALE GENOMIC DNA]</scope>
    <source>
        <strain evidence="7">WFUcys</strain>
    </source>
</reference>
<keyword evidence="2 5" id="KW-0812">Transmembrane</keyword>
<evidence type="ECO:0000313" key="8">
    <source>
        <dbReference type="Proteomes" id="UP001651158"/>
    </source>
</evidence>
<feature type="signal peptide" evidence="6">
    <location>
        <begin position="1"/>
        <end position="21"/>
    </location>
</feature>
<proteinExistence type="predicted"/>
<name>A0ABR4Q6M6_9CEST</name>
<dbReference type="Pfam" id="PF10242">
    <property type="entry name" value="L_HMGIC_fpl"/>
    <property type="match status" value="1"/>
</dbReference>
<evidence type="ECO:0000256" key="1">
    <source>
        <dbReference type="ARBA" id="ARBA00004141"/>
    </source>
</evidence>
<feature type="transmembrane region" description="Helical" evidence="5">
    <location>
        <begin position="90"/>
        <end position="123"/>
    </location>
</feature>
<keyword evidence="8" id="KW-1185">Reference proteome</keyword>
<evidence type="ECO:0000313" key="7">
    <source>
        <dbReference type="EMBL" id="KAL5105208.1"/>
    </source>
</evidence>
<comment type="caution">
    <text evidence="7">The sequence shown here is derived from an EMBL/GenBank/DDBJ whole genome shotgun (WGS) entry which is preliminary data.</text>
</comment>
<evidence type="ECO:0000256" key="4">
    <source>
        <dbReference type="ARBA" id="ARBA00023136"/>
    </source>
</evidence>
<feature type="chain" id="PRO_5046028300" evidence="6">
    <location>
        <begin position="22"/>
        <end position="256"/>
    </location>
</feature>
<organism evidence="7 8">
    <name type="scientific">Taenia crassiceps</name>
    <dbReference type="NCBI Taxonomy" id="6207"/>
    <lineage>
        <taxon>Eukaryota</taxon>
        <taxon>Metazoa</taxon>
        <taxon>Spiralia</taxon>
        <taxon>Lophotrochozoa</taxon>
        <taxon>Platyhelminthes</taxon>
        <taxon>Cestoda</taxon>
        <taxon>Eucestoda</taxon>
        <taxon>Cyclophyllidea</taxon>
        <taxon>Taeniidae</taxon>
        <taxon>Taenia</taxon>
    </lineage>
</organism>
<keyword evidence="4 5" id="KW-0472">Membrane</keyword>
<dbReference type="PANTHER" id="PTHR12489">
    <property type="entry name" value="LIPOMA HMGIC FUSION PARTNER-LIKE PROTEIN"/>
    <property type="match status" value="1"/>
</dbReference>
<dbReference type="EMBL" id="JAKROA010000009">
    <property type="protein sequence ID" value="KAL5105208.1"/>
    <property type="molecule type" value="Genomic_DNA"/>
</dbReference>
<evidence type="ECO:0000256" key="2">
    <source>
        <dbReference type="ARBA" id="ARBA00022692"/>
    </source>
</evidence>
<evidence type="ECO:0000256" key="6">
    <source>
        <dbReference type="SAM" id="SignalP"/>
    </source>
</evidence>
<evidence type="ECO:0000256" key="3">
    <source>
        <dbReference type="ARBA" id="ARBA00022989"/>
    </source>
</evidence>